<keyword evidence="2" id="KW-1185">Reference proteome</keyword>
<evidence type="ECO:0000313" key="1">
    <source>
        <dbReference type="EMBL" id="GBM23564.1"/>
    </source>
</evidence>
<organism evidence="1 2">
    <name type="scientific">Araneus ventricosus</name>
    <name type="common">Orbweaver spider</name>
    <name type="synonym">Epeira ventricosa</name>
    <dbReference type="NCBI Taxonomy" id="182803"/>
    <lineage>
        <taxon>Eukaryota</taxon>
        <taxon>Metazoa</taxon>
        <taxon>Ecdysozoa</taxon>
        <taxon>Arthropoda</taxon>
        <taxon>Chelicerata</taxon>
        <taxon>Arachnida</taxon>
        <taxon>Araneae</taxon>
        <taxon>Araneomorphae</taxon>
        <taxon>Entelegynae</taxon>
        <taxon>Araneoidea</taxon>
        <taxon>Araneidae</taxon>
        <taxon>Araneus</taxon>
    </lineage>
</organism>
<evidence type="ECO:0000313" key="2">
    <source>
        <dbReference type="Proteomes" id="UP000499080"/>
    </source>
</evidence>
<reference evidence="1 2" key="1">
    <citation type="journal article" date="2019" name="Sci. Rep.">
        <title>Orb-weaving spider Araneus ventricosus genome elucidates the spidroin gene catalogue.</title>
        <authorList>
            <person name="Kono N."/>
            <person name="Nakamura H."/>
            <person name="Ohtoshi R."/>
            <person name="Moran D.A.P."/>
            <person name="Shinohara A."/>
            <person name="Yoshida Y."/>
            <person name="Fujiwara M."/>
            <person name="Mori M."/>
            <person name="Tomita M."/>
            <person name="Arakawa K."/>
        </authorList>
    </citation>
    <scope>NUCLEOTIDE SEQUENCE [LARGE SCALE GENOMIC DNA]</scope>
</reference>
<dbReference type="EMBL" id="BGPR01000500">
    <property type="protein sequence ID" value="GBM23564.1"/>
    <property type="molecule type" value="Genomic_DNA"/>
</dbReference>
<protein>
    <submittedName>
        <fullName evidence="1">Uncharacterized protein</fullName>
    </submittedName>
</protein>
<dbReference type="Proteomes" id="UP000499080">
    <property type="component" value="Unassembled WGS sequence"/>
</dbReference>
<gene>
    <name evidence="1" type="ORF">AVEN_196641_1</name>
</gene>
<proteinExistence type="predicted"/>
<dbReference type="AlphaFoldDB" id="A0A4Y2E6T1"/>
<comment type="caution">
    <text evidence="1">The sequence shown here is derived from an EMBL/GenBank/DDBJ whole genome shotgun (WGS) entry which is preliminary data.</text>
</comment>
<accession>A0A4Y2E6T1</accession>
<sequence>MRRKHVAILLGVGGKLWGKTIRNCWKKADLCFMEDKQTDNDENCKSGDVSDAEKCVLSFQKSLTQLEEKSGKMSEINVEEYLTVNDDLMVFSGVTEEDILSEIRDEMENDNSENDDHHTENHRKLFNQFSPYGHSLQAFHSKMMIIFVHQSSSAQTVGPDPSGVGSLENFCKSLNSKKFT</sequence>
<dbReference type="OrthoDB" id="6458916at2759"/>
<name>A0A4Y2E6T1_ARAVE</name>